<feature type="chain" id="PRO_5047112420" evidence="1">
    <location>
        <begin position="30"/>
        <end position="179"/>
    </location>
</feature>
<comment type="caution">
    <text evidence="2">The sequence shown here is derived from an EMBL/GenBank/DDBJ whole genome shotgun (WGS) entry which is preliminary data.</text>
</comment>
<feature type="signal peptide" evidence="1">
    <location>
        <begin position="1"/>
        <end position="29"/>
    </location>
</feature>
<evidence type="ECO:0000313" key="3">
    <source>
        <dbReference type="Proteomes" id="UP000237755"/>
    </source>
</evidence>
<dbReference type="RefSeq" id="WP_104476078.1">
    <property type="nucleotide sequence ID" value="NZ_MPZN01000041.1"/>
</dbReference>
<keyword evidence="1" id="KW-0732">Signal</keyword>
<evidence type="ECO:0000256" key="1">
    <source>
        <dbReference type="SAM" id="SignalP"/>
    </source>
</evidence>
<sequence length="179" mass="18750">MLTTRTACTALTVLLTLSALTLVGCSAAATDEPSSSAAPFVTATVEPPSTEVSTPTAQASIPELADVAPALVVFDASTDVDAVDFPESMTASELAHAREWVQTNVLTAQCMGEKGYDYTFIPNWARSAEPSWIAKLPEEQQAAAGVALDGPGQTPGDYKWEDAGCWGYAVHVMGNDDAH</sequence>
<organism evidence="2 3">
    <name type="scientific">Microterricola pindariensis</name>
    <dbReference type="NCBI Taxonomy" id="478010"/>
    <lineage>
        <taxon>Bacteria</taxon>
        <taxon>Bacillati</taxon>
        <taxon>Actinomycetota</taxon>
        <taxon>Actinomycetes</taxon>
        <taxon>Micrococcales</taxon>
        <taxon>Microbacteriaceae</taxon>
        <taxon>Microterricola</taxon>
    </lineage>
</organism>
<reference evidence="2 3" key="1">
    <citation type="journal article" date="2008" name="Int. J. Syst. Evol. Microbiol.">
        <title>Leifsonia pindariensis sp. nov., isolated from the Pindari glacier of the Indian Himalayas, and emended description of the genus Leifsonia.</title>
        <authorList>
            <person name="Reddy G.S."/>
            <person name="Prabagaran S.R."/>
            <person name="Shivaji S."/>
        </authorList>
    </citation>
    <scope>NUCLEOTIDE SEQUENCE [LARGE SCALE GENOMIC DNA]</scope>
    <source>
        <strain evidence="2 3">PON 10</strain>
    </source>
</reference>
<evidence type="ECO:0000313" key="2">
    <source>
        <dbReference type="EMBL" id="PPL16937.1"/>
    </source>
</evidence>
<dbReference type="PROSITE" id="PS51257">
    <property type="entry name" value="PROKAR_LIPOPROTEIN"/>
    <property type="match status" value="1"/>
</dbReference>
<proteinExistence type="predicted"/>
<dbReference type="Proteomes" id="UP000237755">
    <property type="component" value="Unassembled WGS sequence"/>
</dbReference>
<dbReference type="EMBL" id="MPZN01000041">
    <property type="protein sequence ID" value="PPL16937.1"/>
    <property type="molecule type" value="Genomic_DNA"/>
</dbReference>
<gene>
    <name evidence="2" type="ORF">GY24_12000</name>
</gene>
<name>A0ABX5AUE1_9MICO</name>
<protein>
    <submittedName>
        <fullName evidence="2">Uncharacterized protein</fullName>
    </submittedName>
</protein>
<accession>A0ABX5AUE1</accession>
<keyword evidence="3" id="KW-1185">Reference proteome</keyword>